<reference evidence="2" key="2">
    <citation type="submission" date="2014-06" db="EMBL/GenBank/DDBJ databases">
        <authorList>
            <person name="Genoscope - CEA"/>
        </authorList>
    </citation>
    <scope>NUCLEOTIDE SEQUENCE</scope>
</reference>
<dbReference type="EMBL" id="LK032109">
    <property type="protein sequence ID" value="CDY20533.1"/>
    <property type="molecule type" value="Genomic_DNA"/>
</dbReference>
<accession>A0A078G7G9</accession>
<dbReference type="STRING" id="3708.A0A078G7G9"/>
<evidence type="ECO:0000313" key="1">
    <source>
        <dbReference type="EMBL" id="CAF1974988.1"/>
    </source>
</evidence>
<reference evidence="2 3" key="1">
    <citation type="journal article" date="2014" name="Science">
        <title>Plant genetics. Early allopolyploid evolution in the post-Neolithic Brassica napus oilseed genome.</title>
        <authorList>
            <person name="Chalhoub B."/>
            <person name="Denoeud F."/>
            <person name="Liu S."/>
            <person name="Parkin I.A."/>
            <person name="Tang H."/>
            <person name="Wang X."/>
            <person name="Chiquet J."/>
            <person name="Belcram H."/>
            <person name="Tong C."/>
            <person name="Samans B."/>
            <person name="Correa M."/>
            <person name="Da Silva C."/>
            <person name="Just J."/>
            <person name="Falentin C."/>
            <person name="Koh C.S."/>
            <person name="Le Clainche I."/>
            <person name="Bernard M."/>
            <person name="Bento P."/>
            <person name="Noel B."/>
            <person name="Labadie K."/>
            <person name="Alberti A."/>
            <person name="Charles M."/>
            <person name="Arnaud D."/>
            <person name="Guo H."/>
            <person name="Daviaud C."/>
            <person name="Alamery S."/>
            <person name="Jabbari K."/>
            <person name="Zhao M."/>
            <person name="Edger P.P."/>
            <person name="Chelaifa H."/>
            <person name="Tack D."/>
            <person name="Lassalle G."/>
            <person name="Mestiri I."/>
            <person name="Schnel N."/>
            <person name="Le Paslier M.C."/>
            <person name="Fan G."/>
            <person name="Renault V."/>
            <person name="Bayer P.E."/>
            <person name="Golicz A.A."/>
            <person name="Manoli S."/>
            <person name="Lee T.H."/>
            <person name="Thi V.H."/>
            <person name="Chalabi S."/>
            <person name="Hu Q."/>
            <person name="Fan C."/>
            <person name="Tollenaere R."/>
            <person name="Lu Y."/>
            <person name="Battail C."/>
            <person name="Shen J."/>
            <person name="Sidebottom C.H."/>
            <person name="Wang X."/>
            <person name="Canaguier A."/>
            <person name="Chauveau A."/>
            <person name="Berard A."/>
            <person name="Deniot G."/>
            <person name="Guan M."/>
            <person name="Liu Z."/>
            <person name="Sun F."/>
            <person name="Lim Y.P."/>
            <person name="Lyons E."/>
            <person name="Town C.D."/>
            <person name="Bancroft I."/>
            <person name="Wang X."/>
            <person name="Meng J."/>
            <person name="Ma J."/>
            <person name="Pires J.C."/>
            <person name="King G.J."/>
            <person name="Brunel D."/>
            <person name="Delourme R."/>
            <person name="Renard M."/>
            <person name="Aury J.M."/>
            <person name="Adams K.L."/>
            <person name="Batley J."/>
            <person name="Snowdon R.J."/>
            <person name="Tost J."/>
            <person name="Edwards D."/>
            <person name="Zhou Y."/>
            <person name="Hua W."/>
            <person name="Sharpe A.G."/>
            <person name="Paterson A.H."/>
            <person name="Guan C."/>
            <person name="Wincker P."/>
        </authorList>
    </citation>
    <scope>NUCLEOTIDE SEQUENCE [LARGE SCALE GENOMIC DNA]</scope>
    <source>
        <strain evidence="3">cv. Darmor-bzh</strain>
    </source>
</reference>
<dbReference type="AlphaFoldDB" id="A0A078G7G9"/>
<proteinExistence type="predicted"/>
<dbReference type="EMBL" id="HG994371">
    <property type="protein sequence ID" value="CAF1974988.1"/>
    <property type="molecule type" value="Genomic_DNA"/>
</dbReference>
<evidence type="ECO:0000313" key="3">
    <source>
        <dbReference type="Proteomes" id="UP000028999"/>
    </source>
</evidence>
<dbReference type="PaxDb" id="3708-A0A078G7G9"/>
<protein>
    <submittedName>
        <fullName evidence="1">(rape) hypothetical protein</fullName>
    </submittedName>
    <submittedName>
        <fullName evidence="2">BnaC07g12000D protein</fullName>
    </submittedName>
</protein>
<keyword evidence="3" id="KW-1185">Reference proteome</keyword>
<evidence type="ECO:0000313" key="2">
    <source>
        <dbReference type="EMBL" id="CDY20533.1"/>
    </source>
</evidence>
<organism evidence="2 3">
    <name type="scientific">Brassica napus</name>
    <name type="common">Rape</name>
    <dbReference type="NCBI Taxonomy" id="3708"/>
    <lineage>
        <taxon>Eukaryota</taxon>
        <taxon>Viridiplantae</taxon>
        <taxon>Streptophyta</taxon>
        <taxon>Embryophyta</taxon>
        <taxon>Tracheophyta</taxon>
        <taxon>Spermatophyta</taxon>
        <taxon>Magnoliopsida</taxon>
        <taxon>eudicotyledons</taxon>
        <taxon>Gunneridae</taxon>
        <taxon>Pentapetalae</taxon>
        <taxon>rosids</taxon>
        <taxon>malvids</taxon>
        <taxon>Brassicales</taxon>
        <taxon>Brassicaceae</taxon>
        <taxon>Brassiceae</taxon>
        <taxon>Brassica</taxon>
    </lineage>
</organism>
<dbReference type="Proteomes" id="UP001295469">
    <property type="component" value="Chromosome C07"/>
</dbReference>
<name>A0A078G7G9_BRANA</name>
<dbReference type="Proteomes" id="UP000028999">
    <property type="component" value="Unassembled WGS sequence"/>
</dbReference>
<gene>
    <name evidence="2" type="primary">BnaC07g12000D</name>
    <name evidence="1" type="ORF">DARMORV10_C07P18980.1</name>
    <name evidence="2" type="ORF">GSBRNA2T00012657001</name>
</gene>
<dbReference type="Gramene" id="CDY20533">
    <property type="protein sequence ID" value="CDY20533"/>
    <property type="gene ID" value="GSBRNA2T00012657001"/>
</dbReference>
<sequence length="61" mass="6869">MSIESDTLKTLNEGLDRQINLASYLADFLLKFSSGDRPLFDNLCQGLTHAQRNVIQTVLSR</sequence>
<reference evidence="1" key="3">
    <citation type="submission" date="2021-01" db="EMBL/GenBank/DDBJ databases">
        <authorList>
            <consortium name="Genoscope - CEA"/>
            <person name="William W."/>
        </authorList>
    </citation>
    <scope>NUCLEOTIDE SEQUENCE</scope>
</reference>